<evidence type="ECO:0000256" key="7">
    <source>
        <dbReference type="SAM" id="Phobius"/>
    </source>
</evidence>
<organism evidence="9 10">
    <name type="scientific">Snodgrassella alvi SCGC AB-598-J21</name>
    <dbReference type="NCBI Taxonomy" id="1385367"/>
    <lineage>
        <taxon>Bacteria</taxon>
        <taxon>Pseudomonadati</taxon>
        <taxon>Pseudomonadota</taxon>
        <taxon>Betaproteobacteria</taxon>
        <taxon>Neisseriales</taxon>
        <taxon>Neisseriaceae</taxon>
        <taxon>Snodgrassella</taxon>
    </lineage>
</organism>
<comment type="caution">
    <text evidence="9">The sequence shown here is derived from an EMBL/GenBank/DDBJ whole genome shotgun (WGS) entry which is preliminary data.</text>
</comment>
<evidence type="ECO:0000256" key="4">
    <source>
        <dbReference type="ARBA" id="ARBA00022692"/>
    </source>
</evidence>
<feature type="transmembrane region" description="Helical" evidence="7">
    <location>
        <begin position="229"/>
        <end position="250"/>
    </location>
</feature>
<evidence type="ECO:0000259" key="8">
    <source>
        <dbReference type="Pfam" id="PF02397"/>
    </source>
</evidence>
<evidence type="ECO:0000256" key="2">
    <source>
        <dbReference type="ARBA" id="ARBA00006464"/>
    </source>
</evidence>
<keyword evidence="6 7" id="KW-0472">Membrane</keyword>
<dbReference type="Pfam" id="PF02397">
    <property type="entry name" value="Bac_transf"/>
    <property type="match status" value="1"/>
</dbReference>
<evidence type="ECO:0000256" key="5">
    <source>
        <dbReference type="ARBA" id="ARBA00022989"/>
    </source>
</evidence>
<gene>
    <name evidence="9" type="ORF">SASC598J21_017770</name>
</gene>
<accession>A0A074V510</accession>
<dbReference type="PANTHER" id="PTHR30576:SF0">
    <property type="entry name" value="UNDECAPRENYL-PHOSPHATE N-ACETYLGALACTOSAMINYL 1-PHOSPHATE TRANSFERASE-RELATED"/>
    <property type="match status" value="1"/>
</dbReference>
<evidence type="ECO:0000313" key="9">
    <source>
        <dbReference type="EMBL" id="KEQ00508.1"/>
    </source>
</evidence>
<dbReference type="PANTHER" id="PTHR30576">
    <property type="entry name" value="COLANIC BIOSYNTHESIS UDP-GLUCOSE LIPID CARRIER TRANSFERASE"/>
    <property type="match status" value="1"/>
</dbReference>
<evidence type="ECO:0000256" key="6">
    <source>
        <dbReference type="ARBA" id="ARBA00023136"/>
    </source>
</evidence>
<sequence length="412" mass="47221">MRSLLSYKSRLFFGTLLVMLLPLAIMEPIKGFAQGRAAFITSIILAGIAHILTTKSLSVFSNFPGRKSAVIALPHAFFWFFGMWMTAKFFNLPYTVWFLFMAGCLSLFLCISYIYYRNKFITTYAYLPYGRASNADQLPNVNWIKLTSPCLPETSVINGIVADLHEPELDNHWQKFLARQTLNGMPVYNIRQVEEFLTGRVKIHHLYENDLGSLLPSPTYVLIKRVFDIVLILLSAPVTLPVMLITAIAIKLESPGNILFRQNRVGRSGKEFCIYKFRSMCSDSEKNGARMAQLGDARVTRIGHIIRKTRIDELPQFWNILKGDMSLIGPRPEQKVFVDQFIQEIPFYDYRHIVKPGISGWAQVTQGYAADTEQTQIKIEHDFYYIKHFSFSLDILIFFKTLKTMLTGFGAR</sequence>
<keyword evidence="5 7" id="KW-1133">Transmembrane helix</keyword>
<dbReference type="GO" id="GO:0016780">
    <property type="term" value="F:phosphotransferase activity, for other substituted phosphate groups"/>
    <property type="evidence" value="ECO:0007669"/>
    <property type="project" value="TreeGrafter"/>
</dbReference>
<feature type="transmembrane region" description="Helical" evidence="7">
    <location>
        <begin position="36"/>
        <end position="57"/>
    </location>
</feature>
<keyword evidence="3 9" id="KW-0808">Transferase</keyword>
<proteinExistence type="inferred from homology"/>
<feature type="transmembrane region" description="Helical" evidence="7">
    <location>
        <begin position="96"/>
        <end position="116"/>
    </location>
</feature>
<dbReference type="EMBL" id="AVQL01000450">
    <property type="protein sequence ID" value="KEQ00508.1"/>
    <property type="molecule type" value="Genomic_DNA"/>
</dbReference>
<dbReference type="InterPro" id="IPR017475">
    <property type="entry name" value="EPS_sugar_tfrase"/>
</dbReference>
<dbReference type="InterPro" id="IPR003362">
    <property type="entry name" value="Bact_transf"/>
</dbReference>
<feature type="transmembrane region" description="Helical" evidence="7">
    <location>
        <begin position="69"/>
        <end position="90"/>
    </location>
</feature>
<dbReference type="NCBIfam" id="TIGR03025">
    <property type="entry name" value="EPS_sugtrans"/>
    <property type="match status" value="1"/>
</dbReference>
<reference evidence="9 10" key="1">
    <citation type="journal article" date="2014" name="PLoS Genet.">
        <title>Hidden diversity in honey bee gut symbionts detected by single-cell genomics.</title>
        <authorList>
            <person name="Engel P."/>
            <person name="Stepanauskas R."/>
            <person name="Moran N."/>
        </authorList>
    </citation>
    <scope>NUCLEOTIDE SEQUENCE [LARGE SCALE GENOMIC DNA]</scope>
    <source>
        <strain evidence="9 10">SCGC AB-598-J21</strain>
    </source>
</reference>
<evidence type="ECO:0000313" key="10">
    <source>
        <dbReference type="Proteomes" id="UP000027644"/>
    </source>
</evidence>
<evidence type="ECO:0000256" key="1">
    <source>
        <dbReference type="ARBA" id="ARBA00004141"/>
    </source>
</evidence>
<name>A0A074V510_9NEIS</name>
<dbReference type="AlphaFoldDB" id="A0A074V510"/>
<dbReference type="Proteomes" id="UP000027644">
    <property type="component" value="Unassembled WGS sequence"/>
</dbReference>
<comment type="subcellular location">
    <subcellularLocation>
        <location evidence="1">Membrane</location>
        <topology evidence="1">Multi-pass membrane protein</topology>
    </subcellularLocation>
</comment>
<feature type="domain" description="Bacterial sugar transferase" evidence="8">
    <location>
        <begin position="224"/>
        <end position="406"/>
    </location>
</feature>
<comment type="similarity">
    <text evidence="2">Belongs to the bacterial sugar transferase family.</text>
</comment>
<keyword evidence="4 7" id="KW-0812">Transmembrane</keyword>
<dbReference type="GO" id="GO:0016020">
    <property type="term" value="C:membrane"/>
    <property type="evidence" value="ECO:0007669"/>
    <property type="project" value="UniProtKB-SubCell"/>
</dbReference>
<protein>
    <submittedName>
        <fullName evidence="9">Sugar transferase involved in lipopolysaccharide synthesis</fullName>
    </submittedName>
</protein>
<evidence type="ECO:0000256" key="3">
    <source>
        <dbReference type="ARBA" id="ARBA00022679"/>
    </source>
</evidence>